<evidence type="ECO:0000313" key="2">
    <source>
        <dbReference type="Proteomes" id="UP001320706"/>
    </source>
</evidence>
<protein>
    <submittedName>
        <fullName evidence="1">Ski complex subunit Rec14</fullName>
    </submittedName>
</protein>
<comment type="caution">
    <text evidence="1">The sequence shown here is derived from an EMBL/GenBank/DDBJ whole genome shotgun (WGS) entry which is preliminary data.</text>
</comment>
<organism evidence="1 2">
    <name type="scientific">Zalaria obscura</name>
    <dbReference type="NCBI Taxonomy" id="2024903"/>
    <lineage>
        <taxon>Eukaryota</taxon>
        <taxon>Fungi</taxon>
        <taxon>Dikarya</taxon>
        <taxon>Ascomycota</taxon>
        <taxon>Pezizomycotina</taxon>
        <taxon>Dothideomycetes</taxon>
        <taxon>Dothideomycetidae</taxon>
        <taxon>Dothideales</taxon>
        <taxon>Zalariaceae</taxon>
        <taxon>Zalaria</taxon>
    </lineage>
</organism>
<dbReference type="EMBL" id="JAMKPW020000009">
    <property type="protein sequence ID" value="KAK8215105.1"/>
    <property type="molecule type" value="Genomic_DNA"/>
</dbReference>
<accession>A0ACC3SJY7</accession>
<reference evidence="1" key="1">
    <citation type="submission" date="2024-02" db="EMBL/GenBank/DDBJ databases">
        <title>Metagenome Assembled Genome of Zalaria obscura JY119.</title>
        <authorList>
            <person name="Vighnesh L."/>
            <person name="Jagadeeshwari U."/>
            <person name="Venkata Ramana C."/>
            <person name="Sasikala C."/>
        </authorList>
    </citation>
    <scope>NUCLEOTIDE SEQUENCE</scope>
    <source>
        <strain evidence="1">JY119</strain>
    </source>
</reference>
<dbReference type="Proteomes" id="UP001320706">
    <property type="component" value="Unassembled WGS sequence"/>
</dbReference>
<gene>
    <name evidence="1" type="primary">rec14</name>
    <name evidence="1" type="ORF">M8818_002115</name>
</gene>
<keyword evidence="2" id="KW-1185">Reference proteome</keyword>
<proteinExistence type="predicted"/>
<evidence type="ECO:0000313" key="1">
    <source>
        <dbReference type="EMBL" id="KAK8215105.1"/>
    </source>
</evidence>
<sequence length="473" mass="50681">MALRTLHPAGFLQGLFPSAQASLRPSIAAPLLERCRTAVLPSIWIPIPGIVSGLWEGILRAVPKKKTSHMKKRHRFMHNNKLKDVTALNKCSSCIQQWMKNGFNKLTGKGETGEPSEASGTNPQDGKVQTHPFPHPFPQSSPANPPQSRQYLQTHTVPSAHPTDIFSLAATPTHLLSASGSSSLKIHSTTASNPDDPNPYPLAQTLQNAHKLGAHHICASGDGKTAASAGFGGEIKVWELSEGEGEGWVEKGKIVDDVKAGELWAIALSQDGRYLAGTTYDGRVNVWDTNTLTSGEGGAEKIREYETKGSFGLSVALSSDGELTASGHANGSVYIFNNSTGRLAHSLQGLVKPVRTVAFSPACKFLAAGGDSKIIALYDVQNGEQVANLSGSNSWIMSLDWSSSGEWLLSGAYDGKAKVWSVERRECVATQTESDKTLWAVKWLPKTAAMRNETFATAGANQSISFYREASGS</sequence>
<name>A0ACC3SJY7_9PEZI</name>